<dbReference type="NCBIfam" id="TIGR03083">
    <property type="entry name" value="maleylpyruvate isomerase family mycothiol-dependent enzyme"/>
    <property type="match status" value="1"/>
</dbReference>
<keyword evidence="4" id="KW-1185">Reference proteome</keyword>
<organism evidence="3 4">
    <name type="scientific">Streptomyces zagrosensis</name>
    <dbReference type="NCBI Taxonomy" id="1042984"/>
    <lineage>
        <taxon>Bacteria</taxon>
        <taxon>Bacillati</taxon>
        <taxon>Actinomycetota</taxon>
        <taxon>Actinomycetes</taxon>
        <taxon>Kitasatosporales</taxon>
        <taxon>Streptomycetaceae</taxon>
        <taxon>Streptomyces</taxon>
    </lineage>
</organism>
<dbReference type="InterPro" id="IPR024344">
    <property type="entry name" value="MDMPI_metal-binding"/>
</dbReference>
<name>A0A7W9V161_9ACTN</name>
<dbReference type="Gene3D" id="1.20.120.450">
    <property type="entry name" value="dinb family like domain"/>
    <property type="match status" value="1"/>
</dbReference>
<reference evidence="3 4" key="1">
    <citation type="submission" date="2020-08" db="EMBL/GenBank/DDBJ databases">
        <title>Genomic Encyclopedia of Type Strains, Phase III (KMG-III): the genomes of soil and plant-associated and newly described type strains.</title>
        <authorList>
            <person name="Whitman W."/>
        </authorList>
    </citation>
    <scope>NUCLEOTIDE SEQUENCE [LARGE SCALE GENOMIC DNA]</scope>
    <source>
        <strain evidence="3 4">CECT 8305</strain>
    </source>
</reference>
<dbReference type="EMBL" id="JACHJL010000019">
    <property type="protein sequence ID" value="MBB5938928.1"/>
    <property type="molecule type" value="Genomic_DNA"/>
</dbReference>
<dbReference type="InterPro" id="IPR017517">
    <property type="entry name" value="Maleyloyr_isom"/>
</dbReference>
<evidence type="ECO:0000256" key="1">
    <source>
        <dbReference type="SAM" id="MobiDB-lite"/>
    </source>
</evidence>
<dbReference type="Proteomes" id="UP000588098">
    <property type="component" value="Unassembled WGS sequence"/>
</dbReference>
<feature type="region of interest" description="Disordered" evidence="1">
    <location>
        <begin position="67"/>
        <end position="87"/>
    </location>
</feature>
<accession>A0A7W9V161</accession>
<feature type="domain" description="Mycothiol-dependent maleylpyruvate isomerase metal-binding" evidence="2">
    <location>
        <begin position="18"/>
        <end position="141"/>
    </location>
</feature>
<dbReference type="AlphaFoldDB" id="A0A7W9V161"/>
<dbReference type="InterPro" id="IPR017520">
    <property type="entry name" value="CHP03086"/>
</dbReference>
<evidence type="ECO:0000259" key="2">
    <source>
        <dbReference type="Pfam" id="PF11716"/>
    </source>
</evidence>
<dbReference type="InterPro" id="IPR034660">
    <property type="entry name" value="DinB/YfiT-like"/>
</dbReference>
<protein>
    <submittedName>
        <fullName evidence="3">Uncharacterized protein (TIGR03086 family)</fullName>
    </submittedName>
</protein>
<evidence type="ECO:0000313" key="4">
    <source>
        <dbReference type="Proteomes" id="UP000588098"/>
    </source>
</evidence>
<dbReference type="SUPFAM" id="SSF109854">
    <property type="entry name" value="DinB/YfiT-like putative metalloenzymes"/>
    <property type="match status" value="1"/>
</dbReference>
<sequence length="210" mass="21887">MPTTPTSPTNPDPTPDLGPAAERMAALLSEVSDAQLSARTPCASYVLGDLIDHVDRLSHAFALAATKDVGPNDSTGPSGDASRLGPDWRSRLPARLTALAEAWRDPAAWQGMTRAGGFDLPGEVAGLVALNELTVHGWDIARASDQPYEADPATVRACMAFAAQAPAADAAAEAEKEKGLFGPVVDVPADAPPLDRLLGLTGRQPYWSPA</sequence>
<dbReference type="RefSeq" id="WP_184577162.1">
    <property type="nucleotide sequence ID" value="NZ_JACHJL010000019.1"/>
</dbReference>
<gene>
    <name evidence="3" type="ORF">FHS42_006019</name>
</gene>
<comment type="caution">
    <text evidence="3">The sequence shown here is derived from an EMBL/GenBank/DDBJ whole genome shotgun (WGS) entry which is preliminary data.</text>
</comment>
<dbReference type="NCBIfam" id="TIGR03086">
    <property type="entry name" value="TIGR03086 family metal-binding protein"/>
    <property type="match status" value="1"/>
</dbReference>
<proteinExistence type="predicted"/>
<dbReference type="GO" id="GO:0046872">
    <property type="term" value="F:metal ion binding"/>
    <property type="evidence" value="ECO:0007669"/>
    <property type="project" value="InterPro"/>
</dbReference>
<evidence type="ECO:0000313" key="3">
    <source>
        <dbReference type="EMBL" id="MBB5938928.1"/>
    </source>
</evidence>
<dbReference type="Pfam" id="PF11716">
    <property type="entry name" value="MDMPI_N"/>
    <property type="match status" value="1"/>
</dbReference>